<keyword evidence="2" id="KW-1185">Reference proteome</keyword>
<dbReference type="AlphaFoldDB" id="A0A4P7PSV8"/>
<accession>A0A4P7PSV8</accession>
<organism evidence="1 2">
    <name type="scientific">Flavobacterium sangjuense</name>
    <dbReference type="NCBI Taxonomy" id="2518177"/>
    <lineage>
        <taxon>Bacteria</taxon>
        <taxon>Pseudomonadati</taxon>
        <taxon>Bacteroidota</taxon>
        <taxon>Flavobacteriia</taxon>
        <taxon>Flavobacteriales</taxon>
        <taxon>Flavobacteriaceae</taxon>
        <taxon>Flavobacterium</taxon>
    </lineage>
</organism>
<protein>
    <submittedName>
        <fullName evidence="1">Uncharacterized protein</fullName>
    </submittedName>
</protein>
<proteinExistence type="predicted"/>
<sequence length="312" mass="35533">MKLKTSFLHFILILPAISFGQIAITNVSEIAKIKNGTTFFAMSNPASPKAAAYVEAIKKNWTLSKVECIKYTEVEKNIAPNNSFVTITANMTSSNSTMENTESHIYLELWTTNGNYTYDPKKRKHFNQADKISLATIELFADFTAQNYPSSLYKMDYDASGHLENWSAGIVANYIQQMTILLNKGEIREAKTVFYNKDELKKLASETLFIPDYVMTKFSKNADDESKKFETKEIFEGYNLTYKLLSLEELNDKILSNPTPFYYLLFIKTKDGKFVTVTNSKTGEIIYTEYSGSPSNFKSSDLKELQKAIQKK</sequence>
<name>A0A4P7PSV8_9FLAO</name>
<dbReference type="OrthoDB" id="668115at2"/>
<dbReference type="EMBL" id="CP038810">
    <property type="protein sequence ID" value="QBZ97242.1"/>
    <property type="molecule type" value="Genomic_DNA"/>
</dbReference>
<evidence type="ECO:0000313" key="1">
    <source>
        <dbReference type="EMBL" id="QBZ97242.1"/>
    </source>
</evidence>
<evidence type="ECO:0000313" key="2">
    <source>
        <dbReference type="Proteomes" id="UP000296862"/>
    </source>
</evidence>
<dbReference type="RefSeq" id="WP_136151211.1">
    <property type="nucleotide sequence ID" value="NZ_CP038810.1"/>
</dbReference>
<dbReference type="Proteomes" id="UP000296862">
    <property type="component" value="Chromosome"/>
</dbReference>
<dbReference type="KEGG" id="fsn:GS03_00728"/>
<reference evidence="1 2" key="1">
    <citation type="submission" date="2019-04" db="EMBL/GenBank/DDBJ databases">
        <title>Flavobacterium sp. GS03.</title>
        <authorList>
            <person name="Kim H."/>
        </authorList>
    </citation>
    <scope>NUCLEOTIDE SEQUENCE [LARGE SCALE GENOMIC DNA]</scope>
    <source>
        <strain evidence="1 2">GS03</strain>
    </source>
</reference>
<gene>
    <name evidence="1" type="ORF">GS03_00728</name>
</gene>